<dbReference type="OrthoDB" id="5244663at2"/>
<gene>
    <name evidence="1" type="ORF">SERN_1817</name>
</gene>
<evidence type="ECO:0000313" key="1">
    <source>
        <dbReference type="EMBL" id="TGO04224.1"/>
    </source>
</evidence>
<dbReference type="RefSeq" id="WP_135849857.1">
    <property type="nucleotide sequence ID" value="NZ_RHPJ01000003.1"/>
</dbReference>
<protein>
    <recommendedName>
        <fullName evidence="3">WXG100 family type VII secretion target</fullName>
    </recommendedName>
</protein>
<accession>A0A4Z1DXB7</accession>
<dbReference type="InterPro" id="IPR036689">
    <property type="entry name" value="ESAT-6-like_sf"/>
</dbReference>
<dbReference type="AlphaFoldDB" id="A0A4Z1DXB7"/>
<dbReference type="Gene3D" id="1.10.287.1060">
    <property type="entry name" value="ESAT-6-like"/>
    <property type="match status" value="1"/>
</dbReference>
<dbReference type="SUPFAM" id="SSF140453">
    <property type="entry name" value="EsxAB dimer-like"/>
    <property type="match status" value="1"/>
</dbReference>
<sequence>MSTTVYGMDINAARDLVRVMTTDADTITQLTSRLTQQLEGTPWQGPDSQRFRTDWQGQYVPALNSVVQALQENAQILASQADDQERASS</sequence>
<reference evidence="1 2" key="1">
    <citation type="submission" date="2018-11" db="EMBL/GenBank/DDBJ databases">
        <title>Complete genome sequencing of the Actinobacteria Serinibacter sp. K3-2.</title>
        <authorList>
            <person name="Rakitin A.L."/>
            <person name="Beletsky A.V."/>
            <person name="Mardanov A.V."/>
            <person name="Ravin N.V."/>
            <person name="Gromova A.S."/>
            <person name="Filippova S.N."/>
            <person name="Gal'Chenko V.F."/>
        </authorList>
    </citation>
    <scope>NUCLEOTIDE SEQUENCE [LARGE SCALE GENOMIC DNA]</scope>
    <source>
        <strain evidence="1 2">K3-2</strain>
    </source>
</reference>
<keyword evidence="2" id="KW-1185">Reference proteome</keyword>
<organism evidence="1 2">
    <name type="scientific">Serinibacter arcticus</name>
    <dbReference type="NCBI Taxonomy" id="1655435"/>
    <lineage>
        <taxon>Bacteria</taxon>
        <taxon>Bacillati</taxon>
        <taxon>Actinomycetota</taxon>
        <taxon>Actinomycetes</taxon>
        <taxon>Micrococcales</taxon>
        <taxon>Beutenbergiaceae</taxon>
        <taxon>Serinibacter</taxon>
    </lineage>
</organism>
<name>A0A4Z1DXB7_9MICO</name>
<dbReference type="EMBL" id="RHPJ01000003">
    <property type="protein sequence ID" value="TGO04224.1"/>
    <property type="molecule type" value="Genomic_DNA"/>
</dbReference>
<comment type="caution">
    <text evidence="1">The sequence shown here is derived from an EMBL/GenBank/DDBJ whole genome shotgun (WGS) entry which is preliminary data.</text>
</comment>
<proteinExistence type="predicted"/>
<evidence type="ECO:0008006" key="3">
    <source>
        <dbReference type="Google" id="ProtNLM"/>
    </source>
</evidence>
<evidence type="ECO:0000313" key="2">
    <source>
        <dbReference type="Proteomes" id="UP000297318"/>
    </source>
</evidence>
<dbReference type="Proteomes" id="UP000297318">
    <property type="component" value="Unassembled WGS sequence"/>
</dbReference>